<dbReference type="Proteomes" id="UP000800097">
    <property type="component" value="Unassembled WGS sequence"/>
</dbReference>
<accession>A0A6A6J5M5</accession>
<keyword evidence="1" id="KW-0472">Membrane</keyword>
<dbReference type="RefSeq" id="XP_033649420.1">
    <property type="nucleotide sequence ID" value="XM_033794070.1"/>
</dbReference>
<feature type="transmembrane region" description="Helical" evidence="1">
    <location>
        <begin position="67"/>
        <end position="98"/>
    </location>
</feature>
<dbReference type="EMBL" id="ML986531">
    <property type="protein sequence ID" value="KAF2271881.1"/>
    <property type="molecule type" value="Genomic_DNA"/>
</dbReference>
<keyword evidence="1" id="KW-0812">Transmembrane</keyword>
<keyword evidence="1" id="KW-1133">Transmembrane helix</keyword>
<name>A0A6A6J5M5_WESOR</name>
<gene>
    <name evidence="2" type="ORF">EI97DRAFT_242397</name>
</gene>
<dbReference type="AlphaFoldDB" id="A0A6A6J5M5"/>
<proteinExistence type="predicted"/>
<evidence type="ECO:0000313" key="2">
    <source>
        <dbReference type="EMBL" id="KAF2271881.1"/>
    </source>
</evidence>
<keyword evidence="3" id="KW-1185">Reference proteome</keyword>
<organism evidence="2 3">
    <name type="scientific">Westerdykella ornata</name>
    <dbReference type="NCBI Taxonomy" id="318751"/>
    <lineage>
        <taxon>Eukaryota</taxon>
        <taxon>Fungi</taxon>
        <taxon>Dikarya</taxon>
        <taxon>Ascomycota</taxon>
        <taxon>Pezizomycotina</taxon>
        <taxon>Dothideomycetes</taxon>
        <taxon>Pleosporomycetidae</taxon>
        <taxon>Pleosporales</taxon>
        <taxon>Sporormiaceae</taxon>
        <taxon>Westerdykella</taxon>
    </lineage>
</organism>
<reference evidence="2" key="1">
    <citation type="journal article" date="2020" name="Stud. Mycol.">
        <title>101 Dothideomycetes genomes: a test case for predicting lifestyles and emergence of pathogens.</title>
        <authorList>
            <person name="Haridas S."/>
            <person name="Albert R."/>
            <person name="Binder M."/>
            <person name="Bloem J."/>
            <person name="Labutti K."/>
            <person name="Salamov A."/>
            <person name="Andreopoulos B."/>
            <person name="Baker S."/>
            <person name="Barry K."/>
            <person name="Bills G."/>
            <person name="Bluhm B."/>
            <person name="Cannon C."/>
            <person name="Castanera R."/>
            <person name="Culley D."/>
            <person name="Daum C."/>
            <person name="Ezra D."/>
            <person name="Gonzalez J."/>
            <person name="Henrissat B."/>
            <person name="Kuo A."/>
            <person name="Liang C."/>
            <person name="Lipzen A."/>
            <person name="Lutzoni F."/>
            <person name="Magnuson J."/>
            <person name="Mondo S."/>
            <person name="Nolan M."/>
            <person name="Ohm R."/>
            <person name="Pangilinan J."/>
            <person name="Park H.-J."/>
            <person name="Ramirez L."/>
            <person name="Alfaro M."/>
            <person name="Sun H."/>
            <person name="Tritt A."/>
            <person name="Yoshinaga Y."/>
            <person name="Zwiers L.-H."/>
            <person name="Turgeon B."/>
            <person name="Goodwin S."/>
            <person name="Spatafora J."/>
            <person name="Crous P."/>
            <person name="Grigoriev I."/>
        </authorList>
    </citation>
    <scope>NUCLEOTIDE SEQUENCE</scope>
    <source>
        <strain evidence="2">CBS 379.55</strain>
    </source>
</reference>
<dbReference type="GeneID" id="54547245"/>
<protein>
    <submittedName>
        <fullName evidence="2">Uncharacterized protein</fullName>
    </submittedName>
</protein>
<evidence type="ECO:0000313" key="3">
    <source>
        <dbReference type="Proteomes" id="UP000800097"/>
    </source>
</evidence>
<evidence type="ECO:0000256" key="1">
    <source>
        <dbReference type="SAM" id="Phobius"/>
    </source>
</evidence>
<sequence length="108" mass="12364">MSDSTFSRLSVRRAPHCEAYAVTAARYIPLLMIAHCRPSSDGTFSQAVALLWRQSWRFDRAACMRRVMAFLFLGGSFALFFRLFCMGIMFVVVCAFLASSPPRWLVRR</sequence>